<organism evidence="2 3">
    <name type="scientific">Leptospira semungkisensis</name>
    <dbReference type="NCBI Taxonomy" id="2484985"/>
    <lineage>
        <taxon>Bacteria</taxon>
        <taxon>Pseudomonadati</taxon>
        <taxon>Spirochaetota</taxon>
        <taxon>Spirochaetia</taxon>
        <taxon>Leptospirales</taxon>
        <taxon>Leptospiraceae</taxon>
        <taxon>Leptospira</taxon>
    </lineage>
</organism>
<proteinExistence type="predicted"/>
<reference evidence="2" key="1">
    <citation type="journal article" date="2019" name="PLoS Negl. Trop. Dis.">
        <title>Revisiting the worldwide diversity of Leptospira species in the environment.</title>
        <authorList>
            <person name="Vincent A.T."/>
            <person name="Schiettekatte O."/>
            <person name="Bourhy P."/>
            <person name="Veyrier F.J."/>
            <person name="Picardeau M."/>
        </authorList>
    </citation>
    <scope>NUCLEOTIDE SEQUENCE [LARGE SCALE GENOMIC DNA]</scope>
    <source>
        <strain evidence="2">SSS9</strain>
    </source>
</reference>
<evidence type="ECO:0000313" key="2">
    <source>
        <dbReference type="EMBL" id="TGK06794.1"/>
    </source>
</evidence>
<accession>A0A4R9G5Q2</accession>
<dbReference type="Proteomes" id="UP000297453">
    <property type="component" value="Unassembled WGS sequence"/>
</dbReference>
<feature type="compositionally biased region" description="Low complexity" evidence="1">
    <location>
        <begin position="127"/>
        <end position="146"/>
    </location>
</feature>
<dbReference type="EMBL" id="RQEP01000005">
    <property type="protein sequence ID" value="TGK06794.1"/>
    <property type="molecule type" value="Genomic_DNA"/>
</dbReference>
<dbReference type="RefSeq" id="WP_135583993.1">
    <property type="nucleotide sequence ID" value="NZ_RQEP01000005.1"/>
</dbReference>
<comment type="caution">
    <text evidence="2">The sequence shown here is derived from an EMBL/GenBank/DDBJ whole genome shotgun (WGS) entry which is preliminary data.</text>
</comment>
<keyword evidence="3" id="KW-1185">Reference proteome</keyword>
<protein>
    <submittedName>
        <fullName evidence="2">Uncharacterized protein</fullName>
    </submittedName>
</protein>
<evidence type="ECO:0000313" key="3">
    <source>
        <dbReference type="Proteomes" id="UP000297453"/>
    </source>
</evidence>
<gene>
    <name evidence="2" type="ORF">EHO59_01280</name>
</gene>
<evidence type="ECO:0000256" key="1">
    <source>
        <dbReference type="SAM" id="MobiDB-lite"/>
    </source>
</evidence>
<feature type="compositionally biased region" description="Low complexity" evidence="1">
    <location>
        <begin position="156"/>
        <end position="174"/>
    </location>
</feature>
<feature type="region of interest" description="Disordered" evidence="1">
    <location>
        <begin position="127"/>
        <end position="178"/>
    </location>
</feature>
<sequence length="236" mass="25961">MLKTILSFLLVALFAVNCVSFGKVNIVRDDFKNSHIVSMKLQQQTTEGVNGPFGESSWAHYYGLFDLSREIGADNKSVPTVIRFNIHVGKDDSAVEKTGFIKIGDKTNPLIVANVASQLVTNFSTTTTTTNTTSPGFSSNNSNNASGHKSAFVDYTKTNSNSSHSSQTKTQTSSHTHKELTGTFLLKKEDEQAILSTNQFTVRLYSGAQPLTFQFDEENVNYLKNFLIAKPGDENK</sequence>
<dbReference type="OrthoDB" id="345724at2"/>
<name>A0A4R9G5Q2_9LEPT</name>
<dbReference type="AlphaFoldDB" id="A0A4R9G5Q2"/>